<evidence type="ECO:0000256" key="1">
    <source>
        <dbReference type="ARBA" id="ARBA00004370"/>
    </source>
</evidence>
<feature type="domain" description="Cadherin N-terminal" evidence="5">
    <location>
        <begin position="29"/>
        <end position="98"/>
    </location>
</feature>
<dbReference type="InterPro" id="IPR050174">
    <property type="entry name" value="Protocadherin/Cadherin-CA"/>
</dbReference>
<proteinExistence type="predicted"/>
<evidence type="ECO:0000259" key="5">
    <source>
        <dbReference type="Pfam" id="PF08266"/>
    </source>
</evidence>
<dbReference type="GeneTree" id="ENSGT00940000166432"/>
<dbReference type="InterPro" id="IPR015919">
    <property type="entry name" value="Cadherin-like_sf"/>
</dbReference>
<dbReference type="GO" id="GO:0007155">
    <property type="term" value="P:cell adhesion"/>
    <property type="evidence" value="ECO:0007669"/>
    <property type="project" value="TreeGrafter"/>
</dbReference>
<dbReference type="Gene3D" id="2.60.40.60">
    <property type="entry name" value="Cadherins"/>
    <property type="match status" value="1"/>
</dbReference>
<accession>A0A3B3RIT9</accession>
<dbReference type="SUPFAM" id="SSF49313">
    <property type="entry name" value="Cadherin-like"/>
    <property type="match status" value="1"/>
</dbReference>
<dbReference type="AlphaFoldDB" id="A0A3B3RIT9"/>
<keyword evidence="4" id="KW-0812">Transmembrane</keyword>
<organism evidence="6 7">
    <name type="scientific">Paramormyrops kingsleyae</name>
    <dbReference type="NCBI Taxonomy" id="1676925"/>
    <lineage>
        <taxon>Eukaryota</taxon>
        <taxon>Metazoa</taxon>
        <taxon>Chordata</taxon>
        <taxon>Craniata</taxon>
        <taxon>Vertebrata</taxon>
        <taxon>Euteleostomi</taxon>
        <taxon>Actinopterygii</taxon>
        <taxon>Neopterygii</taxon>
        <taxon>Teleostei</taxon>
        <taxon>Osteoglossocephala</taxon>
        <taxon>Osteoglossomorpha</taxon>
        <taxon>Osteoglossiformes</taxon>
        <taxon>Mormyridae</taxon>
        <taxon>Paramormyrops</taxon>
    </lineage>
</organism>
<name>A0A3B3RIT9_9TELE</name>
<evidence type="ECO:0000313" key="7">
    <source>
        <dbReference type="Proteomes" id="UP000261540"/>
    </source>
</evidence>
<dbReference type="CDD" id="cd11304">
    <property type="entry name" value="Cadherin_repeat"/>
    <property type="match status" value="1"/>
</dbReference>
<keyword evidence="3" id="KW-0325">Glycoprotein</keyword>
<feature type="transmembrane region" description="Helical" evidence="4">
    <location>
        <begin position="6"/>
        <end position="23"/>
    </location>
</feature>
<dbReference type="PANTHER" id="PTHR24028">
    <property type="entry name" value="CADHERIN-87A"/>
    <property type="match status" value="1"/>
</dbReference>
<reference evidence="6" key="2">
    <citation type="submission" date="2025-09" db="UniProtKB">
        <authorList>
            <consortium name="Ensembl"/>
        </authorList>
    </citation>
    <scope>IDENTIFICATION</scope>
</reference>
<dbReference type="Ensembl" id="ENSPKIT00000042114.1">
    <property type="protein sequence ID" value="ENSPKIP00000017601.1"/>
    <property type="gene ID" value="ENSPKIG00000003445.1"/>
</dbReference>
<protein>
    <recommendedName>
        <fullName evidence="5">Cadherin N-terminal domain-containing protein</fullName>
    </recommendedName>
</protein>
<evidence type="ECO:0000256" key="4">
    <source>
        <dbReference type="SAM" id="Phobius"/>
    </source>
</evidence>
<evidence type="ECO:0000256" key="2">
    <source>
        <dbReference type="ARBA" id="ARBA00023136"/>
    </source>
</evidence>
<dbReference type="Proteomes" id="UP000261540">
    <property type="component" value="Unplaced"/>
</dbReference>
<keyword evidence="4" id="KW-1133">Transmembrane helix</keyword>
<sequence>MGHKGFTVNASIHLWILFILTFHSSRGDMSYSIPEEMRRGSVIGNIAKDLGLDVKRLSDRKARLDADRTSRGFCDINLSTGDLIVAERIDREELCGSRSIFLYSVFLIAYLFGSGVLGAGREQKCGLSGGFLIKFE</sequence>
<dbReference type="InterPro" id="IPR013164">
    <property type="entry name" value="Cadherin_N"/>
</dbReference>
<comment type="subcellular location">
    <subcellularLocation>
        <location evidence="1">Membrane</location>
    </subcellularLocation>
</comment>
<dbReference type="Pfam" id="PF08266">
    <property type="entry name" value="Cadherin_2"/>
    <property type="match status" value="1"/>
</dbReference>
<keyword evidence="7" id="KW-1185">Reference proteome</keyword>
<evidence type="ECO:0000256" key="3">
    <source>
        <dbReference type="ARBA" id="ARBA00023180"/>
    </source>
</evidence>
<reference evidence="6" key="1">
    <citation type="submission" date="2025-08" db="UniProtKB">
        <authorList>
            <consortium name="Ensembl"/>
        </authorList>
    </citation>
    <scope>IDENTIFICATION</scope>
</reference>
<dbReference type="GO" id="GO:0005886">
    <property type="term" value="C:plasma membrane"/>
    <property type="evidence" value="ECO:0007669"/>
    <property type="project" value="TreeGrafter"/>
</dbReference>
<dbReference type="PANTHER" id="PTHR24028:SF114">
    <property type="entry name" value="PCDH2G3 PROTEIN-RELATED"/>
    <property type="match status" value="1"/>
</dbReference>
<feature type="transmembrane region" description="Helical" evidence="4">
    <location>
        <begin position="100"/>
        <end position="120"/>
    </location>
</feature>
<dbReference type="GO" id="GO:0005509">
    <property type="term" value="F:calcium ion binding"/>
    <property type="evidence" value="ECO:0007669"/>
    <property type="project" value="InterPro"/>
</dbReference>
<keyword evidence="2 4" id="KW-0472">Membrane</keyword>
<evidence type="ECO:0000313" key="6">
    <source>
        <dbReference type="Ensembl" id="ENSPKIP00000017601.1"/>
    </source>
</evidence>